<name>A0A7W4DB20_9GAMM</name>
<proteinExistence type="inferred from homology"/>
<comment type="similarity">
    <text evidence="2 17">Belongs to the class-I pyridine nucleotide-disulfide oxidoreductase family.</text>
</comment>
<organism evidence="20 21">
    <name type="scientific">Aquipseudomonas guryensis</name>
    <dbReference type="NCBI Taxonomy" id="2759165"/>
    <lineage>
        <taxon>Bacteria</taxon>
        <taxon>Pseudomonadati</taxon>
        <taxon>Pseudomonadota</taxon>
        <taxon>Gammaproteobacteria</taxon>
        <taxon>Pseudomonadales</taxon>
        <taxon>Pseudomonadaceae</taxon>
        <taxon>Aquipseudomonas</taxon>
    </lineage>
</organism>
<keyword evidence="7 17" id="KW-0285">Flavoprotein</keyword>
<dbReference type="PANTHER" id="PTHR22912">
    <property type="entry name" value="DISULFIDE OXIDOREDUCTASE"/>
    <property type="match status" value="1"/>
</dbReference>
<comment type="miscellaneous">
    <text evidence="17">The active site is a redox-active disulfide bond.</text>
</comment>
<dbReference type="SUPFAM" id="SSF55424">
    <property type="entry name" value="FAD/NAD-linked reductases, dimerisation (C-terminal) domain"/>
    <property type="match status" value="1"/>
</dbReference>
<evidence type="ECO:0000256" key="16">
    <source>
        <dbReference type="PIRSR" id="PIRSR000350-4"/>
    </source>
</evidence>
<dbReference type="PANTHER" id="PTHR22912:SF160">
    <property type="entry name" value="DIHYDROLIPOYL DEHYDROGENASE"/>
    <property type="match status" value="1"/>
</dbReference>
<keyword evidence="6" id="KW-0963">Cytoplasm</keyword>
<evidence type="ECO:0000256" key="4">
    <source>
        <dbReference type="ARBA" id="ARBA00012608"/>
    </source>
</evidence>
<comment type="caution">
    <text evidence="20">The sequence shown here is derived from an EMBL/GenBank/DDBJ whole genome shotgun (WGS) entry which is preliminary data.</text>
</comment>
<accession>A0A7W4DB20</accession>
<dbReference type="InterPro" id="IPR036188">
    <property type="entry name" value="FAD/NAD-bd_sf"/>
</dbReference>
<feature type="binding site" evidence="15">
    <location>
        <position position="82"/>
    </location>
    <ligand>
        <name>FAD</name>
        <dbReference type="ChEBI" id="CHEBI:57692"/>
    </ligand>
</feature>
<feature type="active site" description="Proton acceptor" evidence="14">
    <location>
        <position position="474"/>
    </location>
</feature>
<dbReference type="InterPro" id="IPR001100">
    <property type="entry name" value="Pyr_nuc-diS_OxRdtase"/>
</dbReference>
<feature type="binding site" evidence="15">
    <location>
        <position position="302"/>
    </location>
    <ligand>
        <name>NAD(+)</name>
        <dbReference type="ChEBI" id="CHEBI:57540"/>
    </ligand>
</feature>
<evidence type="ECO:0000259" key="18">
    <source>
        <dbReference type="Pfam" id="PF02852"/>
    </source>
</evidence>
<evidence type="ECO:0000256" key="3">
    <source>
        <dbReference type="ARBA" id="ARBA00011738"/>
    </source>
</evidence>
<evidence type="ECO:0000256" key="8">
    <source>
        <dbReference type="ARBA" id="ARBA00022827"/>
    </source>
</evidence>
<protein>
    <recommendedName>
        <fullName evidence="5 17">Dihydrolipoyl dehydrogenase</fullName>
        <ecNumber evidence="4 17">1.8.1.4</ecNumber>
    </recommendedName>
</protein>
<dbReference type="InterPro" id="IPR023753">
    <property type="entry name" value="FAD/NAD-binding_dom"/>
</dbReference>
<dbReference type="InterPro" id="IPR016156">
    <property type="entry name" value="FAD/NAD-linked_Rdtase_dimer_sf"/>
</dbReference>
<dbReference type="EC" id="1.8.1.4" evidence="4 17"/>
<feature type="disulfide bond" description="Redox-active" evidence="16">
    <location>
        <begin position="73"/>
        <end position="78"/>
    </location>
</feature>
<feature type="domain" description="FAD/NAD(P)-binding" evidence="19">
    <location>
        <begin position="38"/>
        <end position="357"/>
    </location>
</feature>
<dbReference type="Proteomes" id="UP000581189">
    <property type="component" value="Unassembled WGS sequence"/>
</dbReference>
<evidence type="ECO:0000256" key="5">
    <source>
        <dbReference type="ARBA" id="ARBA00016961"/>
    </source>
</evidence>
<dbReference type="InterPro" id="IPR012999">
    <property type="entry name" value="Pyr_OxRdtase_I_AS"/>
</dbReference>
<dbReference type="Pfam" id="PF07992">
    <property type="entry name" value="Pyr_redox_2"/>
    <property type="match status" value="1"/>
</dbReference>
<keyword evidence="10 15" id="KW-0520">NAD</keyword>
<comment type="cofactor">
    <cofactor evidence="15 17">
        <name>FAD</name>
        <dbReference type="ChEBI" id="CHEBI:57692"/>
    </cofactor>
    <text evidence="15 17">Binds 1 FAD per subunit.</text>
</comment>
<dbReference type="GO" id="GO:0005737">
    <property type="term" value="C:cytoplasm"/>
    <property type="evidence" value="ECO:0007669"/>
    <property type="project" value="UniProtKB-SubCell"/>
</dbReference>
<feature type="binding site" evidence="15">
    <location>
        <position position="342"/>
    </location>
    <ligand>
        <name>FAD</name>
        <dbReference type="ChEBI" id="CHEBI:57692"/>
    </ligand>
</feature>
<feature type="binding site" evidence="15">
    <location>
        <begin position="348"/>
        <end position="351"/>
    </location>
    <ligand>
        <name>FAD</name>
        <dbReference type="ChEBI" id="CHEBI:57692"/>
    </ligand>
</feature>
<evidence type="ECO:0000313" key="20">
    <source>
        <dbReference type="EMBL" id="MBB1519261.1"/>
    </source>
</evidence>
<dbReference type="PIRSF" id="PIRSF000350">
    <property type="entry name" value="Mercury_reductase_MerA"/>
    <property type="match status" value="1"/>
</dbReference>
<dbReference type="Gene3D" id="3.30.390.30">
    <property type="match status" value="1"/>
</dbReference>
<comment type="catalytic activity">
    <reaction evidence="13 17">
        <text>N(6)-[(R)-dihydrolipoyl]-L-lysyl-[protein] + NAD(+) = N(6)-[(R)-lipoyl]-L-lysyl-[protein] + NADH + H(+)</text>
        <dbReference type="Rhea" id="RHEA:15045"/>
        <dbReference type="Rhea" id="RHEA-COMP:10474"/>
        <dbReference type="Rhea" id="RHEA-COMP:10475"/>
        <dbReference type="ChEBI" id="CHEBI:15378"/>
        <dbReference type="ChEBI" id="CHEBI:57540"/>
        <dbReference type="ChEBI" id="CHEBI:57945"/>
        <dbReference type="ChEBI" id="CHEBI:83099"/>
        <dbReference type="ChEBI" id="CHEBI:83100"/>
        <dbReference type="EC" id="1.8.1.4"/>
    </reaction>
</comment>
<dbReference type="Pfam" id="PF02852">
    <property type="entry name" value="Pyr_redox_dim"/>
    <property type="match status" value="1"/>
</dbReference>
<feature type="binding site" evidence="15">
    <location>
        <begin position="213"/>
        <end position="220"/>
    </location>
    <ligand>
        <name>NAD(+)</name>
        <dbReference type="ChEBI" id="CHEBI:57540"/>
    </ligand>
</feature>
<evidence type="ECO:0000256" key="13">
    <source>
        <dbReference type="ARBA" id="ARBA00049187"/>
    </source>
</evidence>
<dbReference type="PROSITE" id="PS00076">
    <property type="entry name" value="PYRIDINE_REDOX_1"/>
    <property type="match status" value="1"/>
</dbReference>
<evidence type="ECO:0000256" key="6">
    <source>
        <dbReference type="ARBA" id="ARBA00022490"/>
    </source>
</evidence>
<keyword evidence="8 15" id="KW-0274">FAD</keyword>
<evidence type="ECO:0000256" key="9">
    <source>
        <dbReference type="ARBA" id="ARBA00023002"/>
    </source>
</evidence>
<dbReference type="GO" id="GO:0004148">
    <property type="term" value="F:dihydrolipoyl dehydrogenase (NADH) activity"/>
    <property type="evidence" value="ECO:0007669"/>
    <property type="project" value="UniProtKB-EC"/>
</dbReference>
<comment type="subcellular location">
    <subcellularLocation>
        <location evidence="1">Cytoplasm</location>
    </subcellularLocation>
</comment>
<dbReference type="PRINTS" id="PR00411">
    <property type="entry name" value="PNDRDTASEI"/>
</dbReference>
<evidence type="ECO:0000256" key="14">
    <source>
        <dbReference type="PIRSR" id="PIRSR000350-2"/>
    </source>
</evidence>
<evidence type="ECO:0000256" key="15">
    <source>
        <dbReference type="PIRSR" id="PIRSR000350-3"/>
    </source>
</evidence>
<feature type="binding site" evidence="15">
    <location>
        <position position="236"/>
    </location>
    <ligand>
        <name>NAD(+)</name>
        <dbReference type="ChEBI" id="CHEBI:57540"/>
    </ligand>
</feature>
<evidence type="ECO:0000313" key="21">
    <source>
        <dbReference type="Proteomes" id="UP000581189"/>
    </source>
</evidence>
<dbReference type="GO" id="GO:0006103">
    <property type="term" value="P:2-oxoglutarate metabolic process"/>
    <property type="evidence" value="ECO:0007669"/>
    <property type="project" value="TreeGrafter"/>
</dbReference>
<evidence type="ECO:0000259" key="19">
    <source>
        <dbReference type="Pfam" id="PF07992"/>
    </source>
</evidence>
<keyword evidence="21" id="KW-1185">Reference proteome</keyword>
<evidence type="ECO:0000256" key="7">
    <source>
        <dbReference type="ARBA" id="ARBA00022630"/>
    </source>
</evidence>
<dbReference type="NCBIfam" id="TIGR01350">
    <property type="entry name" value="lipoamide_DH"/>
    <property type="match status" value="1"/>
</dbReference>
<dbReference type="Gene3D" id="3.50.50.60">
    <property type="entry name" value="FAD/NAD(P)-binding domain"/>
    <property type="match status" value="2"/>
</dbReference>
<evidence type="ECO:0000256" key="17">
    <source>
        <dbReference type="RuleBase" id="RU003692"/>
    </source>
</evidence>
<reference evidence="20 21" key="1">
    <citation type="submission" date="2020-08" db="EMBL/GenBank/DDBJ databases">
        <authorList>
            <person name="Kim C.M."/>
        </authorList>
    </citation>
    <scope>NUCLEOTIDE SEQUENCE [LARGE SCALE GENOMIC DNA]</scope>
    <source>
        <strain evidence="20 21">SR9</strain>
    </source>
</reference>
<evidence type="ECO:0000256" key="11">
    <source>
        <dbReference type="ARBA" id="ARBA00023157"/>
    </source>
</evidence>
<dbReference type="AlphaFoldDB" id="A0A7W4DB20"/>
<dbReference type="InterPro" id="IPR006258">
    <property type="entry name" value="Lipoamide_DH"/>
</dbReference>
<dbReference type="GO" id="GO:0050660">
    <property type="term" value="F:flavin adenine dinucleotide binding"/>
    <property type="evidence" value="ECO:0007669"/>
    <property type="project" value="InterPro"/>
</dbReference>
<keyword evidence="12 17" id="KW-0676">Redox-active center</keyword>
<keyword evidence="15" id="KW-0547">Nucleotide-binding</keyword>
<dbReference type="InterPro" id="IPR050151">
    <property type="entry name" value="Class-I_Pyr_Nuc-Dis_Oxidored"/>
</dbReference>
<keyword evidence="11" id="KW-1015">Disulfide bond</keyword>
<dbReference type="InterPro" id="IPR004099">
    <property type="entry name" value="Pyr_nucl-diS_OxRdtase_dimer"/>
</dbReference>
<evidence type="ECO:0000256" key="1">
    <source>
        <dbReference type="ARBA" id="ARBA00004496"/>
    </source>
</evidence>
<comment type="subunit">
    <text evidence="3">Homodimer.</text>
</comment>
<dbReference type="SUPFAM" id="SSF51905">
    <property type="entry name" value="FAD/NAD(P)-binding domain"/>
    <property type="match status" value="1"/>
</dbReference>
<feature type="domain" description="Pyridine nucleotide-disulphide oxidoreductase dimerisation" evidence="18">
    <location>
        <begin position="376"/>
        <end position="485"/>
    </location>
</feature>
<dbReference type="FunFam" id="3.30.390.30:FF:000001">
    <property type="entry name" value="Dihydrolipoyl dehydrogenase"/>
    <property type="match status" value="1"/>
</dbReference>
<evidence type="ECO:0000256" key="2">
    <source>
        <dbReference type="ARBA" id="ARBA00007532"/>
    </source>
</evidence>
<evidence type="ECO:0000256" key="10">
    <source>
        <dbReference type="ARBA" id="ARBA00023027"/>
    </source>
</evidence>
<gene>
    <name evidence="20" type="primary">lpdA</name>
    <name evidence="20" type="ORF">H3H45_08445</name>
</gene>
<evidence type="ECO:0000256" key="12">
    <source>
        <dbReference type="ARBA" id="ARBA00023284"/>
    </source>
</evidence>
<dbReference type="PRINTS" id="PR00368">
    <property type="entry name" value="FADPNR"/>
</dbReference>
<keyword evidence="9 17" id="KW-0560">Oxidoreductase</keyword>
<sequence length="495" mass="52126">MAWTRRPLSSRCAACSNTLPACSWSEPVKQNQTLETALLIIGGGPGGYVAAIRAGQLGIRTVLVEGAALGGTCLNIGCIPSKALIHAAEEFLKAREFAGHSALGISVQAPSIDIQRTVAWKDGIVERLTSGVGALLKKHGVTVVQGWAKIVDGKTVAVDLPGGNSQQIHCEHLLLAAGSKSVELPFLPVGGNVISSTEALAPKTLPKRLVVVGGGYIGLELGTAYRKLGVEVTVVEAQPRILPSYDEELTKPVAAALRKLGVELYLGHSVLGLEPGGHGLRVRDEQGAQRVIEADQILVAVGRHPNTTGWNLESLGLDMNGRALRIDEQCRTSMRNVWAIGDIAGEPMLAHRAMAQGEMVAEIIAGKRRAFTPTAIPAVCFTDPEVVVVGQSPEQAKAAGLDCIVTSFPFAANGRAMTLESSDGFVRVVARRDNHLILGWQAVGKAVSELSTAFVQSIEMGARLEDIAGTIHAHPTLGEAVQEAALRALGHALHI</sequence>
<dbReference type="EMBL" id="JACJFN010000002">
    <property type="protein sequence ID" value="MBB1519261.1"/>
    <property type="molecule type" value="Genomic_DNA"/>
</dbReference>